<dbReference type="Proteomes" id="UP001359559">
    <property type="component" value="Unassembled WGS sequence"/>
</dbReference>
<organism evidence="1 2">
    <name type="scientific">Clitoria ternatea</name>
    <name type="common">Butterfly pea</name>
    <dbReference type="NCBI Taxonomy" id="43366"/>
    <lineage>
        <taxon>Eukaryota</taxon>
        <taxon>Viridiplantae</taxon>
        <taxon>Streptophyta</taxon>
        <taxon>Embryophyta</taxon>
        <taxon>Tracheophyta</taxon>
        <taxon>Spermatophyta</taxon>
        <taxon>Magnoliopsida</taxon>
        <taxon>eudicotyledons</taxon>
        <taxon>Gunneridae</taxon>
        <taxon>Pentapetalae</taxon>
        <taxon>rosids</taxon>
        <taxon>fabids</taxon>
        <taxon>Fabales</taxon>
        <taxon>Fabaceae</taxon>
        <taxon>Papilionoideae</taxon>
        <taxon>50 kb inversion clade</taxon>
        <taxon>NPAAA clade</taxon>
        <taxon>indigoferoid/millettioid clade</taxon>
        <taxon>Phaseoleae</taxon>
        <taxon>Clitoria</taxon>
    </lineage>
</organism>
<evidence type="ECO:0000313" key="2">
    <source>
        <dbReference type="Proteomes" id="UP001359559"/>
    </source>
</evidence>
<reference evidence="1 2" key="1">
    <citation type="submission" date="2024-01" db="EMBL/GenBank/DDBJ databases">
        <title>The genomes of 5 underutilized Papilionoideae crops provide insights into root nodulation and disease resistance.</title>
        <authorList>
            <person name="Yuan L."/>
        </authorList>
    </citation>
    <scope>NUCLEOTIDE SEQUENCE [LARGE SCALE GENOMIC DNA]</scope>
    <source>
        <strain evidence="1">LY-2023</strain>
        <tissue evidence="1">Leaf</tissue>
    </source>
</reference>
<evidence type="ECO:0000313" key="1">
    <source>
        <dbReference type="EMBL" id="KAK7310351.1"/>
    </source>
</evidence>
<gene>
    <name evidence="1" type="ORF">RJT34_07813</name>
</gene>
<protein>
    <submittedName>
        <fullName evidence="1">Uncharacterized protein</fullName>
    </submittedName>
</protein>
<sequence length="205" mass="22507">MRQISLAKYINGSLACDDAFPLVAILPQDLKLFLCDPLLSSYICLASIAVKEFLQIALCGSQLDSTFISEVITLSNATVEEKVKMTSAAKENDVLSDEMSKALPLNVEPDVYQRSFQTKNEMDGGDDPKLSKIEKSTLETTNTFDNGLGKKLDALFGRTFKAAKFKPIVKFAISCLDVIRLALDSPALMSFNSSNLVTMNKPHLE</sequence>
<keyword evidence="2" id="KW-1185">Reference proteome</keyword>
<dbReference type="AlphaFoldDB" id="A0AAN9K5G2"/>
<name>A0AAN9K5G2_CLITE</name>
<dbReference type="EMBL" id="JAYKXN010000002">
    <property type="protein sequence ID" value="KAK7310351.1"/>
    <property type="molecule type" value="Genomic_DNA"/>
</dbReference>
<proteinExistence type="predicted"/>
<comment type="caution">
    <text evidence="1">The sequence shown here is derived from an EMBL/GenBank/DDBJ whole genome shotgun (WGS) entry which is preliminary data.</text>
</comment>
<accession>A0AAN9K5G2</accession>